<evidence type="ECO:0000313" key="1">
    <source>
        <dbReference type="Proteomes" id="UP000046393"/>
    </source>
</evidence>
<organism evidence="1 2">
    <name type="scientific">Syphacia muris</name>
    <dbReference type="NCBI Taxonomy" id="451379"/>
    <lineage>
        <taxon>Eukaryota</taxon>
        <taxon>Metazoa</taxon>
        <taxon>Ecdysozoa</taxon>
        <taxon>Nematoda</taxon>
        <taxon>Chromadorea</taxon>
        <taxon>Rhabditida</taxon>
        <taxon>Spirurina</taxon>
        <taxon>Oxyuridomorpha</taxon>
        <taxon>Oxyuroidea</taxon>
        <taxon>Oxyuridae</taxon>
        <taxon>Syphacia</taxon>
    </lineage>
</organism>
<dbReference type="SUPFAM" id="SSF52047">
    <property type="entry name" value="RNI-like"/>
    <property type="match status" value="1"/>
</dbReference>
<evidence type="ECO:0000313" key="2">
    <source>
        <dbReference type="WBParaSite" id="SMUV_0000782801-mRNA-1"/>
    </source>
</evidence>
<dbReference type="InterPro" id="IPR032675">
    <property type="entry name" value="LRR_dom_sf"/>
</dbReference>
<proteinExistence type="predicted"/>
<protein>
    <submittedName>
        <fullName evidence="2">F-box domain-containing protein</fullName>
    </submittedName>
</protein>
<dbReference type="AlphaFoldDB" id="A0A0N5ASP9"/>
<keyword evidence="1" id="KW-1185">Reference proteome</keyword>
<accession>A0A0N5ASP9</accession>
<name>A0A0N5ASP9_9BILA</name>
<reference evidence="2" key="1">
    <citation type="submission" date="2017-02" db="UniProtKB">
        <authorList>
            <consortium name="WormBaseParasite"/>
        </authorList>
    </citation>
    <scope>IDENTIFICATION</scope>
</reference>
<dbReference type="WBParaSite" id="SMUV_0000782801-mRNA-1">
    <property type="protein sequence ID" value="SMUV_0000782801-mRNA-1"/>
    <property type="gene ID" value="SMUV_0000782801"/>
</dbReference>
<dbReference type="Proteomes" id="UP000046393">
    <property type="component" value="Unplaced"/>
</dbReference>
<sequence length="605" mass="69433">LFFAFQTSESQCVVRARNVREFVLDCESCFCDIRFWYALVCRGLLGVPILKNMAFVRRRRATPPVSKPPSGRNWCISDPRATVLHNRMLMAKILRNVSDVKDRASVELCSHQMYKYSRQRGCPYLAPNIDNGYLEISYRGQLRALEVKIAGNTKRFSLQLSAAGWISSEALGVVREGLEQLLSRFRHQIYILRLNRLHFSMDLVDMFSVLRKVQTVSFSQSRFSADALRWWLQPNNVIHQRVTSYCFHRISGNNNAMNLLTNLLTSRLHTVCMTAFNSKFFVEMARKLVAVEAPIDLIFISIAPRMNPQEPNLEEVLNELSAASQRLHVCITFPYFCSQGLAGYERFKLLPSVCCYPKVTVLELSLGSPTESAMVYFETFFKNFHMMSKTLRVLHITADGIDDKLNALTEAMCIGFSDLTTLEELTLRGFRDKLSVANCTKIWNSLPTNLRTFGLFTIKNFTHEQLLTLISRCPLIENLVLLEVQQLRSKTILHILNNLPALRSTALNLWDAVDDELIKLLLNRQLTPSLDAVSLCFNSKKNVISRQFDILLQDWFRFRIDNDATFYEPYIGFHIYRTTFAHEGLKKVMRFGACPACAKDAIVEM</sequence>
<dbReference type="Gene3D" id="3.80.10.10">
    <property type="entry name" value="Ribonuclease Inhibitor"/>
    <property type="match status" value="1"/>
</dbReference>